<gene>
    <name evidence="1" type="ORF">ILUMI_07040</name>
</gene>
<proteinExistence type="predicted"/>
<dbReference type="InterPro" id="IPR039782">
    <property type="entry name" value="VPS13B"/>
</dbReference>
<reference evidence="1" key="1">
    <citation type="submission" date="2019-08" db="EMBL/GenBank/DDBJ databases">
        <title>The genome of the North American firefly Photinus pyralis.</title>
        <authorList>
            <consortium name="Photinus pyralis genome working group"/>
            <person name="Fallon T.R."/>
            <person name="Sander Lower S.E."/>
            <person name="Weng J.-K."/>
        </authorList>
    </citation>
    <scope>NUCLEOTIDE SEQUENCE</scope>
    <source>
        <strain evidence="1">TRF0915ILg1</strain>
        <tissue evidence="1">Whole body</tissue>
    </source>
</reference>
<dbReference type="Proteomes" id="UP000801492">
    <property type="component" value="Unassembled WGS sequence"/>
</dbReference>
<comment type="caution">
    <text evidence="1">The sequence shown here is derived from an EMBL/GenBank/DDBJ whole genome shotgun (WGS) entry which is preliminary data.</text>
</comment>
<organism evidence="1 2">
    <name type="scientific">Ignelater luminosus</name>
    <name type="common">Cucubano</name>
    <name type="synonym">Pyrophorus luminosus</name>
    <dbReference type="NCBI Taxonomy" id="2038154"/>
    <lineage>
        <taxon>Eukaryota</taxon>
        <taxon>Metazoa</taxon>
        <taxon>Ecdysozoa</taxon>
        <taxon>Arthropoda</taxon>
        <taxon>Hexapoda</taxon>
        <taxon>Insecta</taxon>
        <taxon>Pterygota</taxon>
        <taxon>Neoptera</taxon>
        <taxon>Endopterygota</taxon>
        <taxon>Coleoptera</taxon>
        <taxon>Polyphaga</taxon>
        <taxon>Elateriformia</taxon>
        <taxon>Elateroidea</taxon>
        <taxon>Elateridae</taxon>
        <taxon>Agrypninae</taxon>
        <taxon>Pyrophorini</taxon>
        <taxon>Ignelater</taxon>
    </lineage>
</organism>
<evidence type="ECO:0000313" key="1">
    <source>
        <dbReference type="EMBL" id="KAF2899131.1"/>
    </source>
</evidence>
<sequence>MKYLPLLTLRLQGIYMESISHGIKWFHCSSGISQAVLLPVGQCSCAHPETPEGVLPTEYLKAGIISMAHKSDSLFDSQAAENNGQNRTYNTSWDQHTATVTEASLLERTPAFASDFLYQLEIPDDISSERLSELGSDFEYSDFRERSLLRLVVGPLRIRMCSGLFHRFSSLRVAASAYDYPPYSVPKPDPTLSDLPPPCAEDFDALQENIPTRSMQITIIAPAIEFQLLDHPYFQATKRNLYRKRKVRI</sequence>
<evidence type="ECO:0000313" key="2">
    <source>
        <dbReference type="Proteomes" id="UP000801492"/>
    </source>
</evidence>
<dbReference type="AlphaFoldDB" id="A0A8K0GH74"/>
<protein>
    <submittedName>
        <fullName evidence="1">Uncharacterized protein</fullName>
    </submittedName>
</protein>
<name>A0A8K0GH74_IGNLU</name>
<dbReference type="OrthoDB" id="445152at2759"/>
<accession>A0A8K0GH74</accession>
<dbReference type="EMBL" id="VTPC01003033">
    <property type="protein sequence ID" value="KAF2899131.1"/>
    <property type="molecule type" value="Genomic_DNA"/>
</dbReference>
<keyword evidence="2" id="KW-1185">Reference proteome</keyword>
<dbReference type="PANTHER" id="PTHR12517:SF0">
    <property type="entry name" value="INTERMEMBRANE LIPID TRANSFER PROTEIN VPS13B"/>
    <property type="match status" value="1"/>
</dbReference>
<dbReference type="PANTHER" id="PTHR12517">
    <property type="entry name" value="VACUOLAR PROTEIN SORTING-ASSOCIATED PROTEIN 13B"/>
    <property type="match status" value="1"/>
</dbReference>